<dbReference type="InterPro" id="IPR009081">
    <property type="entry name" value="PP-bd_ACP"/>
</dbReference>
<sequence>MTKETPMTLTAHPETVDREWLEARVVALLEDEGPIDPAESLIYYGLDSLRVMKLAAELKTHGITVSFEDLASEPTLDAWDALIAARRGG</sequence>
<organism evidence="2 3">
    <name type="scientific">Paenirhodobacter hankyongi</name>
    <dbReference type="NCBI Taxonomy" id="2294033"/>
    <lineage>
        <taxon>Bacteria</taxon>
        <taxon>Pseudomonadati</taxon>
        <taxon>Pseudomonadota</taxon>
        <taxon>Alphaproteobacteria</taxon>
        <taxon>Rhodobacterales</taxon>
        <taxon>Rhodobacter group</taxon>
        <taxon>Paenirhodobacter</taxon>
    </lineage>
</organism>
<dbReference type="SUPFAM" id="SSF47336">
    <property type="entry name" value="ACP-like"/>
    <property type="match status" value="1"/>
</dbReference>
<dbReference type="InterPro" id="IPR036736">
    <property type="entry name" value="ACP-like_sf"/>
</dbReference>
<name>A0A421BUH1_9RHOB</name>
<gene>
    <name evidence="2" type="ORF">DYS74_04920</name>
</gene>
<feature type="domain" description="Carrier" evidence="1">
    <location>
        <begin position="12"/>
        <end position="87"/>
    </location>
</feature>
<dbReference type="EMBL" id="RCHI01000003">
    <property type="protein sequence ID" value="RLL71950.1"/>
    <property type="molecule type" value="Genomic_DNA"/>
</dbReference>
<evidence type="ECO:0000313" key="2">
    <source>
        <dbReference type="EMBL" id="RLL71950.1"/>
    </source>
</evidence>
<reference evidence="2 3" key="1">
    <citation type="submission" date="2018-10" db="EMBL/GenBank/DDBJ databases">
        <title>Rhodobacter sp . BO-81.</title>
        <authorList>
            <person name="Im W.T."/>
        </authorList>
    </citation>
    <scope>NUCLEOTIDE SEQUENCE [LARGE SCALE GENOMIC DNA]</scope>
    <source>
        <strain evidence="2 3">BO-81</strain>
    </source>
</reference>
<accession>A0A421BUH1</accession>
<comment type="caution">
    <text evidence="2">The sequence shown here is derived from an EMBL/GenBank/DDBJ whole genome shotgun (WGS) entry which is preliminary data.</text>
</comment>
<dbReference type="PROSITE" id="PS50075">
    <property type="entry name" value="CARRIER"/>
    <property type="match status" value="1"/>
</dbReference>
<keyword evidence="3" id="KW-1185">Reference proteome</keyword>
<dbReference type="AlphaFoldDB" id="A0A421BUH1"/>
<dbReference type="Pfam" id="PF00550">
    <property type="entry name" value="PP-binding"/>
    <property type="match status" value="1"/>
</dbReference>
<protein>
    <submittedName>
        <fullName evidence="2">Isochorismatase</fullName>
    </submittedName>
</protein>
<evidence type="ECO:0000313" key="3">
    <source>
        <dbReference type="Proteomes" id="UP000279673"/>
    </source>
</evidence>
<dbReference type="Gene3D" id="1.10.1200.10">
    <property type="entry name" value="ACP-like"/>
    <property type="match status" value="1"/>
</dbReference>
<evidence type="ECO:0000259" key="1">
    <source>
        <dbReference type="PROSITE" id="PS50075"/>
    </source>
</evidence>
<dbReference type="Proteomes" id="UP000279673">
    <property type="component" value="Unassembled WGS sequence"/>
</dbReference>
<proteinExistence type="predicted"/>